<name>F5YK29_TREPZ</name>
<evidence type="ECO:0000256" key="2">
    <source>
        <dbReference type="PIRSR" id="PIRSR002825-1"/>
    </source>
</evidence>
<feature type="chain" id="PRO_5003335276" evidence="3">
    <location>
        <begin position="18"/>
        <end position="351"/>
    </location>
</feature>
<feature type="signal peptide" evidence="3">
    <location>
        <begin position="1"/>
        <end position="17"/>
    </location>
</feature>
<dbReference type="EMBL" id="CP001843">
    <property type="protein sequence ID" value="AEF84904.1"/>
    <property type="molecule type" value="Genomic_DNA"/>
</dbReference>
<feature type="binding site" evidence="2">
    <location>
        <position position="50"/>
    </location>
    <ligand>
        <name>Fe cation</name>
        <dbReference type="ChEBI" id="CHEBI:24875"/>
    </ligand>
</feature>
<dbReference type="Gene3D" id="3.40.190.10">
    <property type="entry name" value="Periplasmic binding protein-like II"/>
    <property type="match status" value="2"/>
</dbReference>
<organism evidence="4 5">
    <name type="scientific">Treponema primitia (strain ATCC BAA-887 / DSM 12427 / ZAS-2)</name>
    <dbReference type="NCBI Taxonomy" id="545694"/>
    <lineage>
        <taxon>Bacteria</taxon>
        <taxon>Pseudomonadati</taxon>
        <taxon>Spirochaetota</taxon>
        <taxon>Spirochaetia</taxon>
        <taxon>Spirochaetales</taxon>
        <taxon>Treponemataceae</taxon>
        <taxon>Treponema</taxon>
    </lineage>
</organism>
<reference evidence="4 5" key="2">
    <citation type="journal article" date="2011" name="ISME J.">
        <title>RNA-seq reveals cooperative metabolic interactions between two termite-gut spirochete species in co-culture.</title>
        <authorList>
            <person name="Rosenthal A.Z."/>
            <person name="Matson E.G."/>
            <person name="Eldar A."/>
            <person name="Leadbetter J.R."/>
        </authorList>
    </citation>
    <scope>NUCLEOTIDE SEQUENCE [LARGE SCALE GENOMIC DNA]</scope>
    <source>
        <strain evidence="5">ATCC BAA-887 / DSM 12427 / ZAS-2</strain>
    </source>
</reference>
<dbReference type="SUPFAM" id="SSF53850">
    <property type="entry name" value="Periplasmic binding protein-like II"/>
    <property type="match status" value="1"/>
</dbReference>
<dbReference type="RefSeq" id="WP_015709371.1">
    <property type="nucleotide sequence ID" value="NC_015578.1"/>
</dbReference>
<dbReference type="GO" id="GO:0015888">
    <property type="term" value="P:thiamine transport"/>
    <property type="evidence" value="ECO:0007669"/>
    <property type="project" value="TreeGrafter"/>
</dbReference>
<gene>
    <name evidence="4" type="ordered locus">TREPR_0657</name>
</gene>
<dbReference type="HOGENOM" id="CLU_026974_0_1_12"/>
<keyword evidence="2" id="KW-0479">Metal-binding</keyword>
<keyword evidence="1 3" id="KW-0732">Signal</keyword>
<evidence type="ECO:0000313" key="4">
    <source>
        <dbReference type="EMBL" id="AEF84904.1"/>
    </source>
</evidence>
<dbReference type="PIRSF" id="PIRSF002825">
    <property type="entry name" value="CfbpA"/>
    <property type="match status" value="1"/>
</dbReference>
<evidence type="ECO:0000256" key="1">
    <source>
        <dbReference type="ARBA" id="ARBA00022729"/>
    </source>
</evidence>
<dbReference type="eggNOG" id="COG1840">
    <property type="taxonomic scope" value="Bacteria"/>
</dbReference>
<dbReference type="PANTHER" id="PTHR30006:SF2">
    <property type="entry name" value="ABC TRANSPORTER SUBSTRATE-BINDING PROTEIN"/>
    <property type="match status" value="1"/>
</dbReference>
<dbReference type="OrthoDB" id="305758at2"/>
<dbReference type="Proteomes" id="UP000009223">
    <property type="component" value="Chromosome"/>
</dbReference>
<dbReference type="PROSITE" id="PS51257">
    <property type="entry name" value="PROKAR_LIPOPROTEIN"/>
    <property type="match status" value="1"/>
</dbReference>
<dbReference type="STRING" id="545694.TREPR_0657"/>
<dbReference type="PANTHER" id="PTHR30006">
    <property type="entry name" value="THIAMINE-BINDING PERIPLASMIC PROTEIN-RELATED"/>
    <property type="match status" value="1"/>
</dbReference>
<proteinExistence type="predicted"/>
<evidence type="ECO:0000256" key="3">
    <source>
        <dbReference type="SAM" id="SignalP"/>
    </source>
</evidence>
<dbReference type="AlphaFoldDB" id="F5YK29"/>
<dbReference type="GO" id="GO:0030288">
    <property type="term" value="C:outer membrane-bounded periplasmic space"/>
    <property type="evidence" value="ECO:0007669"/>
    <property type="project" value="TreeGrafter"/>
</dbReference>
<sequence>MKKFLVLSLTIPFLVLASCGNSKTQGSNVAGSNANGSLAGKNLNVLVAYHESMVKTLAELFEAKTGAKVSYLRMPTGEATAKLVAEADRPTVSVFMGGTVDAHENLKAKNLLASYVSPEENFIPTEFRDSAGVYKTQHLEVLSIGLNTERWKEEFAGKGIPEPTKLEDLLNPLFKGEIIMPDPTSSGTGYNFVDSVLAYMGETRGWAFLEGLNKQVGQYTSSGYTPAEKTGLGEYLICINYLTDQVLVRNSGYPLKSIAYEGAGWSMIPISVVAGSENDPVTRQFIDFCLTKEAIDAMVKVASTLAVRTDANPPDGGIGLKDIPINRNYDPVEGAVHKADVLATFNSKTGK</sequence>
<accession>F5YK29</accession>
<dbReference type="Pfam" id="PF13343">
    <property type="entry name" value="SBP_bac_6"/>
    <property type="match status" value="1"/>
</dbReference>
<dbReference type="GO" id="GO:0046872">
    <property type="term" value="F:metal ion binding"/>
    <property type="evidence" value="ECO:0007669"/>
    <property type="project" value="UniProtKB-KW"/>
</dbReference>
<dbReference type="GO" id="GO:0030976">
    <property type="term" value="F:thiamine pyrophosphate binding"/>
    <property type="evidence" value="ECO:0007669"/>
    <property type="project" value="TreeGrafter"/>
</dbReference>
<dbReference type="KEGG" id="tpi:TREPR_0657"/>
<protein>
    <submittedName>
        <fullName evidence="4">Iron ABC transporter substrate-binding protein</fullName>
    </submittedName>
</protein>
<reference evidence="5" key="1">
    <citation type="submission" date="2009-12" db="EMBL/GenBank/DDBJ databases">
        <title>Complete sequence of Treponema primitia strain ZAS-2.</title>
        <authorList>
            <person name="Tetu S.G."/>
            <person name="Matson E."/>
            <person name="Ren Q."/>
            <person name="Seshadri R."/>
            <person name="Elbourne L."/>
            <person name="Hassan K.A."/>
            <person name="Durkin A."/>
            <person name="Radune D."/>
            <person name="Mohamoud Y."/>
            <person name="Shay R."/>
            <person name="Jin S."/>
            <person name="Zhang X."/>
            <person name="Lucey K."/>
            <person name="Ballor N.R."/>
            <person name="Ottesen E."/>
            <person name="Rosenthal R."/>
            <person name="Allen A."/>
            <person name="Leadbetter J.R."/>
            <person name="Paulsen I.T."/>
        </authorList>
    </citation>
    <scope>NUCLEOTIDE SEQUENCE [LARGE SCALE GENOMIC DNA]</scope>
    <source>
        <strain evidence="5">ATCC BAA-887 / DSM 12427 / ZAS-2</strain>
    </source>
</reference>
<dbReference type="CDD" id="cd13544">
    <property type="entry name" value="PBP2_Fbp_like_1"/>
    <property type="match status" value="1"/>
</dbReference>
<dbReference type="InterPro" id="IPR026045">
    <property type="entry name" value="Ferric-bd"/>
</dbReference>
<keyword evidence="2" id="KW-0408">Iron</keyword>
<keyword evidence="5" id="KW-1185">Reference proteome</keyword>
<dbReference type="GO" id="GO:0030975">
    <property type="term" value="F:thiamine binding"/>
    <property type="evidence" value="ECO:0007669"/>
    <property type="project" value="TreeGrafter"/>
</dbReference>
<evidence type="ECO:0000313" key="5">
    <source>
        <dbReference type="Proteomes" id="UP000009223"/>
    </source>
</evidence>